<gene>
    <name evidence="4" type="ORF">IC235_21070</name>
</gene>
<organism evidence="4 5">
    <name type="scientific">Hymenobacter montanus</name>
    <dbReference type="NCBI Taxonomy" id="2771359"/>
    <lineage>
        <taxon>Bacteria</taxon>
        <taxon>Pseudomonadati</taxon>
        <taxon>Bacteroidota</taxon>
        <taxon>Cytophagia</taxon>
        <taxon>Cytophagales</taxon>
        <taxon>Hymenobacteraceae</taxon>
        <taxon>Hymenobacter</taxon>
    </lineage>
</organism>
<dbReference type="EMBL" id="JACXAD010000036">
    <property type="protein sequence ID" value="MBD2770385.1"/>
    <property type="molecule type" value="Genomic_DNA"/>
</dbReference>
<keyword evidence="5" id="KW-1185">Reference proteome</keyword>
<dbReference type="RefSeq" id="WP_191007195.1">
    <property type="nucleotide sequence ID" value="NZ_JACXAD010000036.1"/>
</dbReference>
<evidence type="ECO:0000256" key="3">
    <source>
        <dbReference type="PROSITE-ProRule" id="PRU00339"/>
    </source>
</evidence>
<evidence type="ECO:0000313" key="4">
    <source>
        <dbReference type="EMBL" id="MBD2770385.1"/>
    </source>
</evidence>
<dbReference type="SUPFAM" id="SSF48452">
    <property type="entry name" value="TPR-like"/>
    <property type="match status" value="2"/>
</dbReference>
<proteinExistence type="predicted"/>
<dbReference type="Gene3D" id="1.25.40.10">
    <property type="entry name" value="Tetratricopeptide repeat domain"/>
    <property type="match status" value="2"/>
</dbReference>
<protein>
    <submittedName>
        <fullName evidence="4">Tetratricopeptide repeat protein</fullName>
    </submittedName>
</protein>
<evidence type="ECO:0000313" key="5">
    <source>
        <dbReference type="Proteomes" id="UP000612233"/>
    </source>
</evidence>
<dbReference type="Proteomes" id="UP000612233">
    <property type="component" value="Unassembled WGS sequence"/>
</dbReference>
<dbReference type="Pfam" id="PF12895">
    <property type="entry name" value="ANAPC3"/>
    <property type="match status" value="1"/>
</dbReference>
<dbReference type="PANTHER" id="PTHR45586:SF1">
    <property type="entry name" value="LIPOPOLYSACCHARIDE ASSEMBLY PROTEIN B"/>
    <property type="match status" value="1"/>
</dbReference>
<dbReference type="PANTHER" id="PTHR45586">
    <property type="entry name" value="TPR REPEAT-CONTAINING PROTEIN PA4667"/>
    <property type="match status" value="1"/>
</dbReference>
<name>A0A927BHJ8_9BACT</name>
<comment type="caution">
    <text evidence="4">The sequence shown here is derived from an EMBL/GenBank/DDBJ whole genome shotgun (WGS) entry which is preliminary data.</text>
</comment>
<dbReference type="InterPro" id="IPR019734">
    <property type="entry name" value="TPR_rpt"/>
</dbReference>
<dbReference type="InterPro" id="IPR051012">
    <property type="entry name" value="CellSynth/LPSAsmb/PSIAsmb"/>
</dbReference>
<reference evidence="4" key="1">
    <citation type="submission" date="2020-09" db="EMBL/GenBank/DDBJ databases">
        <authorList>
            <person name="Kim M.K."/>
        </authorList>
    </citation>
    <scope>NUCLEOTIDE SEQUENCE</scope>
    <source>
        <strain evidence="4">BT664</strain>
    </source>
</reference>
<evidence type="ECO:0000256" key="2">
    <source>
        <dbReference type="ARBA" id="ARBA00022803"/>
    </source>
</evidence>
<keyword evidence="2 3" id="KW-0802">TPR repeat</keyword>
<dbReference type="AlphaFoldDB" id="A0A927BHJ8"/>
<sequence length="507" mass="56769">MISPERSDVQTIVEMAEAARVSEGWSKSCQILREGLVAHPDSVLLMVRLGKALRFCSGFAEAREVLQRAEAIAPDDYEVLYQLGIVLRAEAEIWGAFAAHSSLVKKFPADPNARHVLANDHIVLGYPDKALPELKQLIGQFPSQMNYRISYADCLNKMGRYTESIAVLNEVLEQDPLWVDALISLAEANQGLRRPNQWTAAARKAYELDPDSAGVHLLMHDVCLAEANFEQALRHLQRALESHPRCFKAQVAMGSFYWNGNDEDGAREWFELANKIAPWDGQVQGMLAQFQAENEGGIPDETEGDIPKIELLENEALTVPYGGLPYYLGRIFLGTYHDYERALRFCQLAVECAPEDVDTRRLLGQTYLVREEYDAAIQQLQLVVEWCPDWIQAKEELAYAYLQADKLSEAATVYASVVPYLPDKADVHHGYGVTLVNLGQIEEGLTHLQKAVQLDTNNGNMLWSLALALEVIDRPKEALEVALKAKVLLPENDQEISELVNRLQASP</sequence>
<dbReference type="InterPro" id="IPR011990">
    <property type="entry name" value="TPR-like_helical_dom_sf"/>
</dbReference>
<keyword evidence="1" id="KW-0677">Repeat</keyword>
<dbReference type="SMART" id="SM00028">
    <property type="entry name" value="TPR"/>
    <property type="match status" value="9"/>
</dbReference>
<dbReference type="Pfam" id="PF13432">
    <property type="entry name" value="TPR_16"/>
    <property type="match status" value="1"/>
</dbReference>
<dbReference type="Pfam" id="PF13181">
    <property type="entry name" value="TPR_8"/>
    <property type="match status" value="1"/>
</dbReference>
<evidence type="ECO:0000256" key="1">
    <source>
        <dbReference type="ARBA" id="ARBA00022737"/>
    </source>
</evidence>
<feature type="repeat" description="TPR" evidence="3">
    <location>
        <begin position="425"/>
        <end position="458"/>
    </location>
</feature>
<dbReference type="PROSITE" id="PS50005">
    <property type="entry name" value="TPR"/>
    <property type="match status" value="1"/>
</dbReference>
<accession>A0A927BHJ8</accession>